<keyword evidence="5" id="KW-0030">Aminoacyl-tRNA synthetase</keyword>
<evidence type="ECO:0000256" key="5">
    <source>
        <dbReference type="ARBA" id="ARBA00023146"/>
    </source>
</evidence>
<dbReference type="Proteomes" id="UP000050761">
    <property type="component" value="Unassembled WGS sequence"/>
</dbReference>
<dbReference type="GO" id="GO:0005524">
    <property type="term" value="F:ATP binding"/>
    <property type="evidence" value="ECO:0007669"/>
    <property type="project" value="UniProtKB-KW"/>
</dbReference>
<reference evidence="10" key="2">
    <citation type="submission" date="2019-09" db="UniProtKB">
        <authorList>
            <consortium name="WormBaseParasite"/>
        </authorList>
    </citation>
    <scope>IDENTIFICATION</scope>
</reference>
<evidence type="ECO:0000313" key="8">
    <source>
        <dbReference type="EMBL" id="VDO90556.1"/>
    </source>
</evidence>
<keyword evidence="9" id="KW-1185">Reference proteome</keyword>
<accession>A0A183FUT6</accession>
<evidence type="ECO:0000256" key="3">
    <source>
        <dbReference type="ARBA" id="ARBA00022840"/>
    </source>
</evidence>
<feature type="domain" description="WHEP-TRS" evidence="7">
    <location>
        <begin position="457"/>
        <end position="510"/>
    </location>
</feature>
<keyword evidence="4" id="KW-0648">Protein biosynthesis</keyword>
<dbReference type="GO" id="GO:0004818">
    <property type="term" value="F:glutamate-tRNA ligase activity"/>
    <property type="evidence" value="ECO:0007669"/>
    <property type="project" value="TreeGrafter"/>
</dbReference>
<name>A0A183FUT6_HELPZ</name>
<dbReference type="Gene3D" id="2.40.240.10">
    <property type="entry name" value="Ribosomal Protein L25, Chain P"/>
    <property type="match status" value="1"/>
</dbReference>
<feature type="domain" description="WHEP-TRS" evidence="7">
    <location>
        <begin position="252"/>
        <end position="308"/>
    </location>
</feature>
<evidence type="ECO:0000313" key="10">
    <source>
        <dbReference type="WBParaSite" id="HPBE_0001199801-mRNA-1"/>
    </source>
</evidence>
<dbReference type="InterPro" id="IPR009068">
    <property type="entry name" value="uS15_NS1_RNA-bd_sf"/>
</dbReference>
<dbReference type="AlphaFoldDB" id="A0A183FUT6"/>
<evidence type="ECO:0000259" key="7">
    <source>
        <dbReference type="PROSITE" id="PS51185"/>
    </source>
</evidence>
<dbReference type="EMBL" id="UZAH01027318">
    <property type="protein sequence ID" value="VDO90556.1"/>
    <property type="molecule type" value="Genomic_DNA"/>
</dbReference>
<evidence type="ECO:0000256" key="4">
    <source>
        <dbReference type="ARBA" id="ARBA00022917"/>
    </source>
</evidence>
<dbReference type="InterPro" id="IPR050132">
    <property type="entry name" value="Gln/Glu-tRNA_Ligase"/>
</dbReference>
<dbReference type="CDD" id="cd00936">
    <property type="entry name" value="WEPRS_RNA"/>
    <property type="match status" value="1"/>
</dbReference>
<feature type="region of interest" description="Disordered" evidence="6">
    <location>
        <begin position="439"/>
        <end position="469"/>
    </location>
</feature>
<keyword evidence="1" id="KW-0436">Ligase</keyword>
<sequence length="510" mass="56496">MVEQVDAQEMKPGSAVTFVNWGNIKIVSVNRKGDTVSEIHAVLDLANLDFKKTMKVTWIAEAEAPSAACIAVLTMDYDHIISKAIIGKEEEWKNFINYDSVHYTKMLGEPALRNVKKGDIIQLQRKGFYICDHDYQAKSEHSGMESPLLLIYIPDGHTKEVPNKAKQVSTFFFLIVEKRVGAAALHKLIEAEGWIVCTLKVEDPDVEATKLAVQKPHVLQKQYKKATDREKECKPGDCPDSAAEIAAAEESTALLLYKKIEAQGELVRAEKARDAKSESTKAAVTKLLELKNEFKVLTGQEYKLGQVPTVGHSVSGASSNVAESAHVLYAEIELQGEVVRKEKQRDAKSENSIAAIAKLLELKKRFKSLTGQEYKAGRAPAVVTSTCSTTAFNASLYNEIEAQGDLVRREKANDAKSDATKAAIFKLLELKKQYEECTGQPYKPGQAPAVTTSSKKSSDSLREDIKAQGELVRNEKKKLAKLDTSKAAMQKLLELKKLYKESTGEEYKPE</sequence>
<accession>A0A3P7YQC2</accession>
<dbReference type="Gene3D" id="1.10.287.10">
    <property type="entry name" value="S15/NS1, RNA-binding"/>
    <property type="match status" value="5"/>
</dbReference>
<feature type="domain" description="WHEP-TRS" evidence="7">
    <location>
        <begin position="392"/>
        <end position="448"/>
    </location>
</feature>
<dbReference type="PANTHER" id="PTHR43097:SF5">
    <property type="entry name" value="GLUTAMATE--TRNA LIGASE"/>
    <property type="match status" value="1"/>
</dbReference>
<dbReference type="InterPro" id="IPR049437">
    <property type="entry name" value="tRNA-synt_1c_C2"/>
</dbReference>
<dbReference type="WBParaSite" id="HPBE_0001199801-mRNA-1">
    <property type="protein sequence ID" value="HPBE_0001199801-mRNA-1"/>
    <property type="gene ID" value="HPBE_0001199801"/>
</dbReference>
<dbReference type="PROSITE" id="PS51185">
    <property type="entry name" value="WHEP_TRS_2"/>
    <property type="match status" value="4"/>
</dbReference>
<feature type="compositionally biased region" description="Basic and acidic residues" evidence="6">
    <location>
        <begin position="456"/>
        <end position="467"/>
    </location>
</feature>
<organism evidence="9 10">
    <name type="scientific">Heligmosomoides polygyrus</name>
    <name type="common">Parasitic roundworm</name>
    <dbReference type="NCBI Taxonomy" id="6339"/>
    <lineage>
        <taxon>Eukaryota</taxon>
        <taxon>Metazoa</taxon>
        <taxon>Ecdysozoa</taxon>
        <taxon>Nematoda</taxon>
        <taxon>Chromadorea</taxon>
        <taxon>Rhabditida</taxon>
        <taxon>Rhabditina</taxon>
        <taxon>Rhabditomorpha</taxon>
        <taxon>Strongyloidea</taxon>
        <taxon>Heligmosomidae</taxon>
        <taxon>Heligmosomoides</taxon>
    </lineage>
</organism>
<evidence type="ECO:0000313" key="9">
    <source>
        <dbReference type="Proteomes" id="UP000050761"/>
    </source>
</evidence>
<proteinExistence type="predicted"/>
<dbReference type="SMART" id="SM00991">
    <property type="entry name" value="WHEP-TRS"/>
    <property type="match status" value="5"/>
</dbReference>
<keyword evidence="3" id="KW-0067">ATP-binding</keyword>
<dbReference type="SUPFAM" id="SSF47060">
    <property type="entry name" value="S15/NS1 RNA-binding domain"/>
    <property type="match status" value="4"/>
</dbReference>
<evidence type="ECO:0000256" key="1">
    <source>
        <dbReference type="ARBA" id="ARBA00022598"/>
    </source>
</evidence>
<evidence type="ECO:0000256" key="2">
    <source>
        <dbReference type="ARBA" id="ARBA00022741"/>
    </source>
</evidence>
<evidence type="ECO:0000256" key="6">
    <source>
        <dbReference type="SAM" id="MobiDB-lite"/>
    </source>
</evidence>
<reference evidence="8 9" key="1">
    <citation type="submission" date="2018-11" db="EMBL/GenBank/DDBJ databases">
        <authorList>
            <consortium name="Pathogen Informatics"/>
        </authorList>
    </citation>
    <scope>NUCLEOTIDE SEQUENCE [LARGE SCALE GENOMIC DNA]</scope>
</reference>
<dbReference type="OrthoDB" id="1350766at2759"/>
<dbReference type="SUPFAM" id="SSF50715">
    <property type="entry name" value="Ribosomal protein L25-like"/>
    <property type="match status" value="1"/>
</dbReference>
<dbReference type="GO" id="GO:0006424">
    <property type="term" value="P:glutamyl-tRNA aminoacylation"/>
    <property type="evidence" value="ECO:0007669"/>
    <property type="project" value="TreeGrafter"/>
</dbReference>
<dbReference type="InterPro" id="IPR011035">
    <property type="entry name" value="Ribosomal_bL25/Gln-tRNA_synth"/>
</dbReference>
<protein>
    <submittedName>
        <fullName evidence="10">Prolyl-tRNA synthetase</fullName>
    </submittedName>
</protein>
<dbReference type="InterPro" id="IPR020056">
    <property type="entry name" value="Rbsml_bL25/Gln-tRNA_synth_N"/>
</dbReference>
<gene>
    <name evidence="8" type="ORF">HPBE_LOCUS11999</name>
</gene>
<feature type="domain" description="WHEP-TRS" evidence="7">
    <location>
        <begin position="324"/>
        <end position="380"/>
    </location>
</feature>
<dbReference type="Pfam" id="PF20974">
    <property type="entry name" value="tRNA-synt_1c_C2"/>
    <property type="match status" value="1"/>
</dbReference>
<keyword evidence="2" id="KW-0547">Nucleotide-binding</keyword>
<dbReference type="GO" id="GO:0005829">
    <property type="term" value="C:cytosol"/>
    <property type="evidence" value="ECO:0007669"/>
    <property type="project" value="TreeGrafter"/>
</dbReference>
<dbReference type="PANTHER" id="PTHR43097">
    <property type="entry name" value="GLUTAMINE-TRNA LIGASE"/>
    <property type="match status" value="1"/>
</dbReference>
<dbReference type="GO" id="GO:0017102">
    <property type="term" value="C:methionyl glutamyl tRNA synthetase complex"/>
    <property type="evidence" value="ECO:0007669"/>
    <property type="project" value="TreeGrafter"/>
</dbReference>
<dbReference type="Pfam" id="PF00458">
    <property type="entry name" value="WHEP-TRS"/>
    <property type="match status" value="4"/>
</dbReference>
<dbReference type="InterPro" id="IPR000738">
    <property type="entry name" value="WHEP-TRS_dom"/>
</dbReference>